<feature type="domain" description="RING-type" evidence="12">
    <location>
        <begin position="18"/>
        <end position="58"/>
    </location>
</feature>
<protein>
    <recommendedName>
        <fullName evidence="3">RING-type E3 ubiquitin transferase</fullName>
        <ecNumber evidence="3">2.3.2.27</ecNumber>
    </recommendedName>
</protein>
<feature type="repeat" description="NHL" evidence="10">
    <location>
        <begin position="336"/>
        <end position="376"/>
    </location>
</feature>
<dbReference type="PROSITE" id="PS50089">
    <property type="entry name" value="ZF_RING_2"/>
    <property type="match status" value="1"/>
</dbReference>
<dbReference type="Gene3D" id="2.120.10.30">
    <property type="entry name" value="TolB, C-terminal domain"/>
    <property type="match status" value="2"/>
</dbReference>
<feature type="repeat" description="NHL" evidence="10">
    <location>
        <begin position="520"/>
        <end position="563"/>
    </location>
</feature>
<evidence type="ECO:0000313" key="15">
    <source>
        <dbReference type="RefSeq" id="XP_019622331.1"/>
    </source>
</evidence>
<evidence type="ECO:0000256" key="6">
    <source>
        <dbReference type="ARBA" id="ARBA00022737"/>
    </source>
</evidence>
<dbReference type="RefSeq" id="XP_019622331.1">
    <property type="nucleotide sequence ID" value="XM_019766772.1"/>
</dbReference>
<dbReference type="SMART" id="SM00184">
    <property type="entry name" value="RING"/>
    <property type="match status" value="1"/>
</dbReference>
<dbReference type="GO" id="GO:0061630">
    <property type="term" value="F:ubiquitin protein ligase activity"/>
    <property type="evidence" value="ECO:0007669"/>
    <property type="project" value="UniProtKB-EC"/>
</dbReference>
<dbReference type="GeneID" id="109468529"/>
<evidence type="ECO:0000256" key="7">
    <source>
        <dbReference type="ARBA" id="ARBA00022771"/>
    </source>
</evidence>
<evidence type="ECO:0000256" key="4">
    <source>
        <dbReference type="ARBA" id="ARBA00022553"/>
    </source>
</evidence>
<feature type="repeat" description="NHL" evidence="10">
    <location>
        <begin position="739"/>
        <end position="782"/>
    </location>
</feature>
<keyword evidence="5" id="KW-0479">Metal-binding</keyword>
<dbReference type="Pfam" id="PF00643">
    <property type="entry name" value="zf-B_box"/>
    <property type="match status" value="1"/>
</dbReference>
<dbReference type="PROSITE" id="PS51125">
    <property type="entry name" value="NHL"/>
    <property type="match status" value="5"/>
</dbReference>
<dbReference type="Pfam" id="PF01436">
    <property type="entry name" value="NHL"/>
    <property type="match status" value="2"/>
</dbReference>
<gene>
    <name evidence="15" type="primary">LOC109468529</name>
</gene>
<evidence type="ECO:0000256" key="1">
    <source>
        <dbReference type="ARBA" id="ARBA00000900"/>
    </source>
</evidence>
<organism evidence="14 15">
    <name type="scientific">Branchiostoma belcheri</name>
    <name type="common">Amphioxus</name>
    <dbReference type="NCBI Taxonomy" id="7741"/>
    <lineage>
        <taxon>Eukaryota</taxon>
        <taxon>Metazoa</taxon>
        <taxon>Chordata</taxon>
        <taxon>Cephalochordata</taxon>
        <taxon>Leptocardii</taxon>
        <taxon>Amphioxiformes</taxon>
        <taxon>Branchiostomatidae</taxon>
        <taxon>Branchiostoma</taxon>
    </lineage>
</organism>
<evidence type="ECO:0000256" key="2">
    <source>
        <dbReference type="ARBA" id="ARBA00008518"/>
    </source>
</evidence>
<dbReference type="PANTHER" id="PTHR24104">
    <property type="entry name" value="E3 UBIQUITIN-PROTEIN LIGASE NHLRC1-RELATED"/>
    <property type="match status" value="1"/>
</dbReference>
<dbReference type="EC" id="2.3.2.27" evidence="3"/>
<evidence type="ECO:0000256" key="5">
    <source>
        <dbReference type="ARBA" id="ARBA00022723"/>
    </source>
</evidence>
<feature type="domain" description="B box-type" evidence="13">
    <location>
        <begin position="99"/>
        <end position="140"/>
    </location>
</feature>
<keyword evidence="8" id="KW-0862">Zinc</keyword>
<feature type="repeat" description="NHL" evidence="10">
    <location>
        <begin position="693"/>
        <end position="735"/>
    </location>
</feature>
<evidence type="ECO:0000259" key="13">
    <source>
        <dbReference type="PROSITE" id="PS50119"/>
    </source>
</evidence>
<name>A0A6P4YYG0_BRABE</name>
<comment type="similarity">
    <text evidence="2">Belongs to the TRIM/RBCC family.</text>
</comment>
<dbReference type="InterPro" id="IPR001258">
    <property type="entry name" value="NHL_repeat"/>
</dbReference>
<dbReference type="InterPro" id="IPR000315">
    <property type="entry name" value="Znf_B-box"/>
</dbReference>
<dbReference type="OrthoDB" id="6105938at2759"/>
<dbReference type="InterPro" id="IPR027370">
    <property type="entry name" value="Znf-RING_euk"/>
</dbReference>
<evidence type="ECO:0000259" key="12">
    <source>
        <dbReference type="PROSITE" id="PS50089"/>
    </source>
</evidence>
<reference evidence="15" key="1">
    <citation type="submission" date="2025-08" db="UniProtKB">
        <authorList>
            <consortium name="RefSeq"/>
        </authorList>
    </citation>
    <scope>IDENTIFICATION</scope>
    <source>
        <tissue evidence="15">Gonad</tissue>
    </source>
</reference>
<dbReference type="SUPFAM" id="SSF57845">
    <property type="entry name" value="B-box zinc-binding domain"/>
    <property type="match status" value="1"/>
</dbReference>
<accession>A0A6P4YYG0</accession>
<feature type="repeat" description="NHL" evidence="10">
    <location>
        <begin position="474"/>
        <end position="516"/>
    </location>
</feature>
<dbReference type="KEGG" id="bbel:109468529"/>
<dbReference type="InterPro" id="IPR013083">
    <property type="entry name" value="Znf_RING/FYVE/PHD"/>
</dbReference>
<evidence type="ECO:0000256" key="11">
    <source>
        <dbReference type="SAM" id="Coils"/>
    </source>
</evidence>
<dbReference type="PROSITE" id="PS00518">
    <property type="entry name" value="ZF_RING_1"/>
    <property type="match status" value="1"/>
</dbReference>
<dbReference type="InterPro" id="IPR050952">
    <property type="entry name" value="TRIM-NHL_E3_ligases"/>
</dbReference>
<keyword evidence="14" id="KW-1185">Reference proteome</keyword>
<dbReference type="GO" id="GO:0043161">
    <property type="term" value="P:proteasome-mediated ubiquitin-dependent protein catabolic process"/>
    <property type="evidence" value="ECO:0007669"/>
    <property type="project" value="TreeGrafter"/>
</dbReference>
<proteinExistence type="inferred from homology"/>
<evidence type="ECO:0000256" key="9">
    <source>
        <dbReference type="PROSITE-ProRule" id="PRU00024"/>
    </source>
</evidence>
<dbReference type="InterPro" id="IPR001841">
    <property type="entry name" value="Znf_RING"/>
</dbReference>
<dbReference type="PANTHER" id="PTHR24104:SF50">
    <property type="entry name" value="SMP-30_GLUCONOLACTONASE_LRE-LIKE REGION DOMAIN-CONTAINING PROTEIN"/>
    <property type="match status" value="1"/>
</dbReference>
<keyword evidence="6" id="KW-0677">Repeat</keyword>
<dbReference type="Pfam" id="PF13445">
    <property type="entry name" value="zf-RING_UBOX"/>
    <property type="match status" value="1"/>
</dbReference>
<dbReference type="FunFam" id="2.40.10.500:FF:000001">
    <property type="entry name" value="tripartite motif-containing protein 3-like"/>
    <property type="match status" value="1"/>
</dbReference>
<dbReference type="InterPro" id="IPR011042">
    <property type="entry name" value="6-blade_b-propeller_TolB-like"/>
</dbReference>
<dbReference type="Proteomes" id="UP000515135">
    <property type="component" value="Unplaced"/>
</dbReference>
<dbReference type="SUPFAM" id="SSF101898">
    <property type="entry name" value="NHL repeat"/>
    <property type="match status" value="2"/>
</dbReference>
<dbReference type="InterPro" id="IPR017907">
    <property type="entry name" value="Znf_RING_CS"/>
</dbReference>
<keyword evidence="11" id="KW-0175">Coiled coil</keyword>
<dbReference type="FunFam" id="2.120.10.30:FF:000192">
    <property type="entry name" value="Uncharacterized protein"/>
    <property type="match status" value="1"/>
</dbReference>
<evidence type="ECO:0000256" key="3">
    <source>
        <dbReference type="ARBA" id="ARBA00012483"/>
    </source>
</evidence>
<dbReference type="SMART" id="SM00336">
    <property type="entry name" value="BBOX"/>
    <property type="match status" value="1"/>
</dbReference>
<evidence type="ECO:0000313" key="14">
    <source>
        <dbReference type="Proteomes" id="UP000515135"/>
    </source>
</evidence>
<dbReference type="CDD" id="cd05819">
    <property type="entry name" value="NHL"/>
    <property type="match status" value="2"/>
</dbReference>
<evidence type="ECO:0000256" key="10">
    <source>
        <dbReference type="PROSITE-ProRule" id="PRU00504"/>
    </source>
</evidence>
<dbReference type="Gene3D" id="3.30.40.10">
    <property type="entry name" value="Zinc/RING finger domain, C3HC4 (zinc finger)"/>
    <property type="match status" value="1"/>
</dbReference>
<keyword evidence="4" id="KW-0597">Phosphoprotein</keyword>
<dbReference type="PROSITE" id="PS50119">
    <property type="entry name" value="ZF_BBOX"/>
    <property type="match status" value="1"/>
</dbReference>
<feature type="coiled-coil region" evidence="11">
    <location>
        <begin position="169"/>
        <end position="196"/>
    </location>
</feature>
<dbReference type="Pfam" id="PF17170">
    <property type="entry name" value="DUF5128"/>
    <property type="match status" value="1"/>
</dbReference>
<dbReference type="SUPFAM" id="SSF57850">
    <property type="entry name" value="RING/U-box"/>
    <property type="match status" value="1"/>
</dbReference>
<evidence type="ECO:0000256" key="8">
    <source>
        <dbReference type="ARBA" id="ARBA00022833"/>
    </source>
</evidence>
<dbReference type="GO" id="GO:0000209">
    <property type="term" value="P:protein polyubiquitination"/>
    <property type="evidence" value="ECO:0007669"/>
    <property type="project" value="TreeGrafter"/>
</dbReference>
<comment type="catalytic activity">
    <reaction evidence="1">
        <text>S-ubiquitinyl-[E2 ubiquitin-conjugating enzyme]-L-cysteine + [acceptor protein]-L-lysine = [E2 ubiquitin-conjugating enzyme]-L-cysteine + N(6)-ubiquitinyl-[acceptor protein]-L-lysine.</text>
        <dbReference type="EC" id="2.3.2.27"/>
    </reaction>
</comment>
<sequence length="826" mass="92207">MAAAPSSLGTQFSEELSCSICLELFTRPKMLLCGHTFCQDCLQDHASRRAPFQCPNCRQQVRLPRQGVAGLPDNRIVANMCERFQQQATLSEERREQPQSGNKCSFHPAEEVRQYCKQCQVLLCHECFEESHDEHPIMSYRTAIQQHRGPVEALITEGRGILETYCSFVRGLREEEKSLDDQKQEADSKIQEAYREACNQIYQMLTEEKDRLLSEVETNHRQNKEAVQRQRDAVLADVAELSSVCDGTEQDMDREVGQFLRHESRLADVVGKFKEKSEPIPLEIHPDVFQPTENFTCTLGKVTVPGATASSGATAAIGHHHGNPSHTVSSIQRLTFGEGGSEPGQFDDPVGVTVSEEGEIFVAEHGNWRIQVFTLQGTFVRQFPTVVSDEEEMFPTDVALDGEGNLWVVWYTDSADFAVQYNKQGRVLRTIDVQVTGWYRGVAVDTRRNHILITQTAGGWGNKHAEVLVFRPDGTLVRTVGQQQGMEYPQYITVDGEGNILVSDRGNNCVYVYREDGQFLFKFGGEESGVGRLKDPRGICTDRAGNIIVADSWNGRVEMFDKTGRFLKHIATDMTGPRAVAMAPQGQLGTFVRQFPTVVSGEQKMCPTDVAMDGEGNLWVVGHGEMRWPWIGSAEFAVQYNKQGRVLRKIDLQKTGWARGVAVDTRRNHILITQTTGDFLNPHGEVLVFRSDGTLVRTVGQQQGMKYPLYITVDGEGNILVSDSENHCVYVYNEDGQFLFKFGDEGSGEGQLVYPRGICTDRAGNIIVADTGNSRVEMFDKTGKFLKHITTDMTSPYAVAMTPQGQLVVTDTVDSTVTIFKQSDCV</sequence>
<dbReference type="GO" id="GO:0008270">
    <property type="term" value="F:zinc ion binding"/>
    <property type="evidence" value="ECO:0007669"/>
    <property type="project" value="UniProtKB-KW"/>
</dbReference>
<keyword evidence="7 9" id="KW-0863">Zinc-finger</keyword>
<dbReference type="AlphaFoldDB" id="A0A6P4YYG0"/>
<dbReference type="Gene3D" id="3.30.160.60">
    <property type="entry name" value="Classic Zinc Finger"/>
    <property type="match status" value="1"/>
</dbReference>